<comment type="similarity">
    <text evidence="1">Belongs to the 1-acyl-sn-glycerol-3-phosphate acyltransferase family.</text>
</comment>
<protein>
    <recommendedName>
        <fullName evidence="5">Phospholipid/glycerol acyltransferase domain-containing protein</fullName>
    </recommendedName>
</protein>
<evidence type="ECO:0000256" key="2">
    <source>
        <dbReference type="ARBA" id="ARBA00022679"/>
    </source>
</evidence>
<reference evidence="6 7" key="1">
    <citation type="journal article" date="2016" name="Nat. Commun.">
        <title>Extremotolerant tardigrade genome and improved radiotolerance of human cultured cells by tardigrade-unique protein.</title>
        <authorList>
            <person name="Hashimoto T."/>
            <person name="Horikawa D.D."/>
            <person name="Saito Y."/>
            <person name="Kuwahara H."/>
            <person name="Kozuka-Hata H."/>
            <person name="Shin-I T."/>
            <person name="Minakuchi Y."/>
            <person name="Ohishi K."/>
            <person name="Motoyama A."/>
            <person name="Aizu T."/>
            <person name="Enomoto A."/>
            <person name="Kondo K."/>
            <person name="Tanaka S."/>
            <person name="Hara Y."/>
            <person name="Koshikawa S."/>
            <person name="Sagara H."/>
            <person name="Miura T."/>
            <person name="Yokobori S."/>
            <person name="Miyagawa K."/>
            <person name="Suzuki Y."/>
            <person name="Kubo T."/>
            <person name="Oyama M."/>
            <person name="Kohara Y."/>
            <person name="Fujiyama A."/>
            <person name="Arakawa K."/>
            <person name="Katayama T."/>
            <person name="Toyoda A."/>
            <person name="Kunieda T."/>
        </authorList>
    </citation>
    <scope>NUCLEOTIDE SEQUENCE [LARGE SCALE GENOMIC DNA]</scope>
    <source>
        <strain evidence="6 7">YOKOZUNA-1</strain>
    </source>
</reference>
<keyword evidence="7" id="KW-1185">Reference proteome</keyword>
<dbReference type="STRING" id="947166.A0A1D1VC13"/>
<accession>A0A1D1VC13</accession>
<organism evidence="6 7">
    <name type="scientific">Ramazzottius varieornatus</name>
    <name type="common">Water bear</name>
    <name type="synonym">Tardigrade</name>
    <dbReference type="NCBI Taxonomy" id="947166"/>
    <lineage>
        <taxon>Eukaryota</taxon>
        <taxon>Metazoa</taxon>
        <taxon>Ecdysozoa</taxon>
        <taxon>Tardigrada</taxon>
        <taxon>Eutardigrada</taxon>
        <taxon>Parachela</taxon>
        <taxon>Hypsibioidea</taxon>
        <taxon>Ramazzottiidae</taxon>
        <taxon>Ramazzottius</taxon>
    </lineage>
</organism>
<dbReference type="GO" id="GO:0005739">
    <property type="term" value="C:mitochondrion"/>
    <property type="evidence" value="ECO:0007669"/>
    <property type="project" value="TreeGrafter"/>
</dbReference>
<dbReference type="GO" id="GO:0036149">
    <property type="term" value="P:phosphatidylinositol acyl-chain remodeling"/>
    <property type="evidence" value="ECO:0007669"/>
    <property type="project" value="TreeGrafter"/>
</dbReference>
<evidence type="ECO:0000256" key="4">
    <source>
        <dbReference type="SAM" id="Phobius"/>
    </source>
</evidence>
<dbReference type="SUPFAM" id="SSF69593">
    <property type="entry name" value="Glycerol-3-phosphate (1)-acyltransferase"/>
    <property type="match status" value="1"/>
</dbReference>
<evidence type="ECO:0000256" key="1">
    <source>
        <dbReference type="ARBA" id="ARBA00008655"/>
    </source>
</evidence>
<proteinExistence type="inferred from homology"/>
<feature type="transmembrane region" description="Helical" evidence="4">
    <location>
        <begin position="292"/>
        <end position="309"/>
    </location>
</feature>
<sequence length="337" mass="39313">MPFRVVSIVLPSKVFGEVDDMMWGTYQRLVLFFFEKLSPVEVLFYGDIEDVLNRKESVLYISNHQSTVDWVVADMLAVRQGNLGQMRYILKDGLRFLPLYGYYFYQHDCIYVRRSRKFNTDLMMRNLEDIMKRRKQTWMIIFPEGTRFNPNNPEALTSSQEYAKKEGLPALQHVLSPRTKAFFLSRMALQNHFNAVYDITVLYSQAFQELSDTGLAERRVAPTMNDYLHGWDEQLHVVVNRTDLEDLPTNEKATQEWLYQSFHQKDRIIKNYIRDKKSLGTGKRISLSWSEVLPAALFFTGLNAVFWSTETGRKVYAISGIGGSLFTVLWMGMRKVA</sequence>
<evidence type="ECO:0000256" key="3">
    <source>
        <dbReference type="ARBA" id="ARBA00023315"/>
    </source>
</evidence>
<dbReference type="AlphaFoldDB" id="A0A1D1VC13"/>
<evidence type="ECO:0000313" key="7">
    <source>
        <dbReference type="Proteomes" id="UP000186922"/>
    </source>
</evidence>
<dbReference type="CDD" id="cd07990">
    <property type="entry name" value="LPLAT_LCLAT1-like"/>
    <property type="match status" value="1"/>
</dbReference>
<gene>
    <name evidence="6" type="primary">RvY_10217-1</name>
    <name evidence="6" type="synonym">RvY_10217.1</name>
    <name evidence="6" type="ORF">RvY_10217</name>
</gene>
<dbReference type="GO" id="GO:0016746">
    <property type="term" value="F:acyltransferase activity"/>
    <property type="evidence" value="ECO:0007669"/>
    <property type="project" value="UniProtKB-KW"/>
</dbReference>
<feature type="domain" description="Phospholipid/glycerol acyltransferase" evidence="5">
    <location>
        <begin position="58"/>
        <end position="183"/>
    </location>
</feature>
<comment type="caution">
    <text evidence="6">The sequence shown here is derived from an EMBL/GenBank/DDBJ whole genome shotgun (WGS) entry which is preliminary data.</text>
</comment>
<dbReference type="SMART" id="SM00563">
    <property type="entry name" value="PlsC"/>
    <property type="match status" value="1"/>
</dbReference>
<evidence type="ECO:0000259" key="5">
    <source>
        <dbReference type="SMART" id="SM00563"/>
    </source>
</evidence>
<dbReference type="PANTHER" id="PTHR10983:SF73">
    <property type="entry name" value="1-ACYL-SN-GLYCEROL-3-PHOSPHATE ACYLTRANSFERASE EPSILON"/>
    <property type="match status" value="1"/>
</dbReference>
<keyword evidence="4" id="KW-0472">Membrane</keyword>
<feature type="transmembrane region" description="Helical" evidence="4">
    <location>
        <begin position="315"/>
        <end position="333"/>
    </location>
</feature>
<dbReference type="GO" id="GO:0005783">
    <property type="term" value="C:endoplasmic reticulum"/>
    <property type="evidence" value="ECO:0007669"/>
    <property type="project" value="TreeGrafter"/>
</dbReference>
<name>A0A1D1VC13_RAMVA</name>
<dbReference type="PANTHER" id="PTHR10983">
    <property type="entry name" value="1-ACYLGLYCEROL-3-PHOSPHATE ACYLTRANSFERASE-RELATED"/>
    <property type="match status" value="1"/>
</dbReference>
<dbReference type="EMBL" id="BDGG01000005">
    <property type="protein sequence ID" value="GAU99181.1"/>
    <property type="molecule type" value="Genomic_DNA"/>
</dbReference>
<keyword evidence="2" id="KW-0808">Transferase</keyword>
<evidence type="ECO:0000313" key="6">
    <source>
        <dbReference type="EMBL" id="GAU99181.1"/>
    </source>
</evidence>
<dbReference type="Proteomes" id="UP000186922">
    <property type="component" value="Unassembled WGS sequence"/>
</dbReference>
<dbReference type="OrthoDB" id="189226at2759"/>
<dbReference type="Pfam" id="PF16076">
    <property type="entry name" value="Acyltransf_C"/>
    <property type="match status" value="1"/>
</dbReference>
<keyword evidence="4" id="KW-1133">Transmembrane helix</keyword>
<keyword evidence="3" id="KW-0012">Acyltransferase</keyword>
<dbReference type="InterPro" id="IPR032098">
    <property type="entry name" value="Acyltransf_C"/>
</dbReference>
<dbReference type="InterPro" id="IPR002123">
    <property type="entry name" value="Plipid/glycerol_acylTrfase"/>
</dbReference>
<keyword evidence="4" id="KW-0812">Transmembrane</keyword>
<dbReference type="Pfam" id="PF01553">
    <property type="entry name" value="Acyltransferase"/>
    <property type="match status" value="1"/>
</dbReference>